<dbReference type="OrthoDB" id="1738954at2759"/>
<accession>A0A183IIA7</accession>
<keyword evidence="3" id="KW-1185">Reference proteome</keyword>
<feature type="domain" description="Doublecortin" evidence="1">
    <location>
        <begin position="16"/>
        <end position="71"/>
    </location>
</feature>
<dbReference type="Gene3D" id="3.10.20.230">
    <property type="entry name" value="Doublecortin domain"/>
    <property type="match status" value="1"/>
</dbReference>
<reference evidence="4" key="1">
    <citation type="submission" date="2016-06" db="UniProtKB">
        <authorList>
            <consortium name="WormBaseParasite"/>
        </authorList>
    </citation>
    <scope>IDENTIFICATION</scope>
</reference>
<dbReference type="SUPFAM" id="SSF89837">
    <property type="entry name" value="Doublecortin (DC)"/>
    <property type="match status" value="1"/>
</dbReference>
<dbReference type="Proteomes" id="UP000270296">
    <property type="component" value="Unassembled WGS sequence"/>
</dbReference>
<sequence length="84" mass="9356">MQCASSIDYNRPHCSAIRVPVSKAKYRNMGALLDELSGKVPLYFGVRKVFTPSGHTEVRSIDQLENQGRLVHLITGGENIWAQV</sequence>
<name>A0A183IIA7_9BILA</name>
<dbReference type="InterPro" id="IPR036572">
    <property type="entry name" value="Doublecortin_dom_sf"/>
</dbReference>
<evidence type="ECO:0000313" key="4">
    <source>
        <dbReference type="WBParaSite" id="SBAD_0000350701-mRNA-1"/>
    </source>
</evidence>
<dbReference type="EMBL" id="UZAM01007705">
    <property type="protein sequence ID" value="VDP00890.1"/>
    <property type="molecule type" value="Genomic_DNA"/>
</dbReference>
<evidence type="ECO:0000313" key="2">
    <source>
        <dbReference type="EMBL" id="VDP00890.1"/>
    </source>
</evidence>
<evidence type="ECO:0000259" key="1">
    <source>
        <dbReference type="PROSITE" id="PS50309"/>
    </source>
</evidence>
<dbReference type="PROSITE" id="PS50309">
    <property type="entry name" value="DC"/>
    <property type="match status" value="1"/>
</dbReference>
<dbReference type="WBParaSite" id="SBAD_0000350701-mRNA-1">
    <property type="protein sequence ID" value="SBAD_0000350701-mRNA-1"/>
    <property type="gene ID" value="SBAD_0000350701"/>
</dbReference>
<dbReference type="Pfam" id="PF03607">
    <property type="entry name" value="DCX"/>
    <property type="match status" value="1"/>
</dbReference>
<gene>
    <name evidence="2" type="ORF">SBAD_LOCUS3352</name>
</gene>
<protein>
    <submittedName>
        <fullName evidence="4">Doublecortin domain-containing protein</fullName>
    </submittedName>
</protein>
<dbReference type="AlphaFoldDB" id="A0A183IIA7"/>
<organism evidence="4">
    <name type="scientific">Soboliphyme baturini</name>
    <dbReference type="NCBI Taxonomy" id="241478"/>
    <lineage>
        <taxon>Eukaryota</taxon>
        <taxon>Metazoa</taxon>
        <taxon>Ecdysozoa</taxon>
        <taxon>Nematoda</taxon>
        <taxon>Enoplea</taxon>
        <taxon>Dorylaimia</taxon>
        <taxon>Dioctophymatida</taxon>
        <taxon>Dioctophymatoidea</taxon>
        <taxon>Soboliphymatidae</taxon>
        <taxon>Soboliphyme</taxon>
    </lineage>
</organism>
<dbReference type="InterPro" id="IPR003533">
    <property type="entry name" value="Doublecortin_dom"/>
</dbReference>
<dbReference type="GO" id="GO:0035556">
    <property type="term" value="P:intracellular signal transduction"/>
    <property type="evidence" value="ECO:0007669"/>
    <property type="project" value="InterPro"/>
</dbReference>
<proteinExistence type="predicted"/>
<evidence type="ECO:0000313" key="3">
    <source>
        <dbReference type="Proteomes" id="UP000270296"/>
    </source>
</evidence>
<reference evidence="2 3" key="2">
    <citation type="submission" date="2018-11" db="EMBL/GenBank/DDBJ databases">
        <authorList>
            <consortium name="Pathogen Informatics"/>
        </authorList>
    </citation>
    <scope>NUCLEOTIDE SEQUENCE [LARGE SCALE GENOMIC DNA]</scope>
</reference>